<evidence type="ECO:0000256" key="6">
    <source>
        <dbReference type="SAM" id="MobiDB-lite"/>
    </source>
</evidence>
<dbReference type="PANTHER" id="PTHR31751">
    <property type="entry name" value="SI:CH211-108C17.2-RELATED-RELATED"/>
    <property type="match status" value="1"/>
</dbReference>
<dbReference type="PROSITE" id="PS50950">
    <property type="entry name" value="ZF_THAP"/>
    <property type="match status" value="1"/>
</dbReference>
<feature type="compositionally biased region" description="Basic and acidic residues" evidence="6">
    <location>
        <begin position="709"/>
        <end position="721"/>
    </location>
</feature>
<dbReference type="Proteomes" id="UP001108240">
    <property type="component" value="Unplaced"/>
</dbReference>
<dbReference type="PANTHER" id="PTHR31751:SF44">
    <property type="entry name" value="SI:CH211-211K8.4-RELATED"/>
    <property type="match status" value="1"/>
</dbReference>
<evidence type="ECO:0000259" key="7">
    <source>
        <dbReference type="PROSITE" id="PS50950"/>
    </source>
</evidence>
<evidence type="ECO:0000313" key="9">
    <source>
        <dbReference type="Proteomes" id="UP001108240"/>
    </source>
</evidence>
<proteinExistence type="predicted"/>
<evidence type="ECO:0000256" key="4">
    <source>
        <dbReference type="ARBA" id="ARBA00023125"/>
    </source>
</evidence>
<dbReference type="OMA" id="EDDELKW"/>
<evidence type="ECO:0000256" key="5">
    <source>
        <dbReference type="PROSITE-ProRule" id="PRU00309"/>
    </source>
</evidence>
<keyword evidence="9" id="KW-1185">Reference proteome</keyword>
<dbReference type="SMART" id="SM00692">
    <property type="entry name" value="DM3"/>
    <property type="match status" value="1"/>
</dbReference>
<protein>
    <recommendedName>
        <fullName evidence="7">THAP-type domain-containing protein</fullName>
    </recommendedName>
</protein>
<keyword evidence="1" id="KW-0479">Metal-binding</keyword>
<dbReference type="GO" id="GO:0008270">
    <property type="term" value="F:zinc ion binding"/>
    <property type="evidence" value="ECO:0007669"/>
    <property type="project" value="UniProtKB-KW"/>
</dbReference>
<feature type="compositionally biased region" description="Acidic residues" evidence="6">
    <location>
        <begin position="192"/>
        <end position="202"/>
    </location>
</feature>
<accession>A0A9J7Y7X8</accession>
<feature type="region of interest" description="Disordered" evidence="6">
    <location>
        <begin position="709"/>
        <end position="737"/>
    </location>
</feature>
<dbReference type="SMART" id="SM00980">
    <property type="entry name" value="THAP"/>
    <property type="match status" value="1"/>
</dbReference>
<keyword evidence="4 5" id="KW-0238">DNA-binding</keyword>
<sequence>MATRRCVLKCDSKANFFHLPKDEHLKTKWLQFIYTTVPQKYSPSLVLCSRHFEDDCFTNLNAIKLGFASRLILKEGSVPSVFASASSSVSQPSTSKQIESAKSLFVEVECQTDPPQTMSVGTQTELTKMSVGTQLSTGTLRETQTRSKGLQATVSFKIVGTETTAAVHDVPFSSTPVKATGFRPHKRPRLDLEEEEEVEEEEGSVREPHDSTFNPGDSTISEESEISFVQRTIYGDNKFIVFETCLRELFATCPICKHKCDVSLRRIGTYVAFLQLCPKCSYHKQWESQPTVGSTPVGNLQLSAATYFTGGSFIQVQKICKGMQLQIFTYETFRRHCRSYLEPAIIHKWKSDQQKLFQKFRQSGNIGLAGDMRADSPGNRHSAKYGSYTLMHTESSTILDIQLVQSNEVGGSYHMEKEGLKRCLDHLESSGLTVDYIVTDRHTQIQKYLRERSINQFYDVWHFEKGLSKKLEQLSKNKECVVLKKWLRSIRNHVYWSASTSTTGPEKVAKWSSIVNHIQNVHVHDSPIFPKCAHPDRVSKNAAKWFNPASLELHKVEKVLCNKRVLRDVAKLSHHFQTSSLEAFHSLILKFTPKNVVFPFMGMLCRLFLAVLHHNENIGREQATTATGKPVFKVVFPKSKKGEPIARPLKTEPTYNYVDDLMRLVFEEVIVDPAPFVEELQAIPVPMAISAEFERPSKEETIARHVSRFSREVAESQHSDQPDLETPGVSGIQHRKE</sequence>
<dbReference type="Ensembl" id="ENSCCRT00000155048.1">
    <property type="protein sequence ID" value="ENSCCRP00000114938.1"/>
    <property type="gene ID" value="ENSCCRG00000077114.1"/>
</dbReference>
<keyword evidence="3" id="KW-0862">Zinc</keyword>
<feature type="region of interest" description="Disordered" evidence="6">
    <location>
        <begin position="179"/>
        <end position="219"/>
    </location>
</feature>
<name>A0A9J7Y7X8_CYPCA</name>
<feature type="domain" description="THAP-type" evidence="7">
    <location>
        <begin position="1"/>
        <end position="82"/>
    </location>
</feature>
<reference evidence="8" key="2">
    <citation type="submission" date="2025-09" db="UniProtKB">
        <authorList>
            <consortium name="Ensembl"/>
        </authorList>
    </citation>
    <scope>IDENTIFICATION</scope>
</reference>
<dbReference type="InterPro" id="IPR006612">
    <property type="entry name" value="THAP_Znf"/>
</dbReference>
<dbReference type="GeneTree" id="ENSGT00940000163969"/>
<dbReference type="AlphaFoldDB" id="A0A9J7Y7X8"/>
<keyword evidence="2 5" id="KW-0863">Zinc-finger</keyword>
<dbReference type="Pfam" id="PF05485">
    <property type="entry name" value="THAP"/>
    <property type="match status" value="1"/>
</dbReference>
<reference evidence="8" key="1">
    <citation type="submission" date="2025-08" db="UniProtKB">
        <authorList>
            <consortium name="Ensembl"/>
        </authorList>
    </citation>
    <scope>IDENTIFICATION</scope>
</reference>
<evidence type="ECO:0000256" key="2">
    <source>
        <dbReference type="ARBA" id="ARBA00022771"/>
    </source>
</evidence>
<dbReference type="GO" id="GO:0003677">
    <property type="term" value="F:DNA binding"/>
    <property type="evidence" value="ECO:0007669"/>
    <property type="project" value="UniProtKB-UniRule"/>
</dbReference>
<organism evidence="8 9">
    <name type="scientific">Cyprinus carpio carpio</name>
    <dbReference type="NCBI Taxonomy" id="630221"/>
    <lineage>
        <taxon>Eukaryota</taxon>
        <taxon>Metazoa</taxon>
        <taxon>Chordata</taxon>
        <taxon>Craniata</taxon>
        <taxon>Vertebrata</taxon>
        <taxon>Euteleostomi</taxon>
        <taxon>Actinopterygii</taxon>
        <taxon>Neopterygii</taxon>
        <taxon>Teleostei</taxon>
        <taxon>Ostariophysi</taxon>
        <taxon>Cypriniformes</taxon>
        <taxon>Cyprinidae</taxon>
        <taxon>Cyprininae</taxon>
        <taxon>Cyprinus</taxon>
    </lineage>
</organism>
<evidence type="ECO:0000313" key="8">
    <source>
        <dbReference type="Ensembl" id="ENSCCRP00000114938.1"/>
    </source>
</evidence>
<evidence type="ECO:0000256" key="1">
    <source>
        <dbReference type="ARBA" id="ARBA00022723"/>
    </source>
</evidence>
<evidence type="ECO:0000256" key="3">
    <source>
        <dbReference type="ARBA" id="ARBA00022833"/>
    </source>
</evidence>
<dbReference type="SUPFAM" id="SSF57716">
    <property type="entry name" value="Glucocorticoid receptor-like (DNA-binding domain)"/>
    <property type="match status" value="1"/>
</dbReference>